<reference evidence="8" key="1">
    <citation type="submission" date="2024-02" db="EMBL/GenBank/DDBJ databases">
        <authorList>
            <consortium name="ELIXIR-Norway"/>
            <consortium name="Elixir Norway"/>
        </authorList>
    </citation>
    <scope>NUCLEOTIDE SEQUENCE</scope>
</reference>
<dbReference type="InterPro" id="IPR006597">
    <property type="entry name" value="Sel1-like"/>
</dbReference>
<dbReference type="InterPro" id="IPR011009">
    <property type="entry name" value="Kinase-like_dom_sf"/>
</dbReference>
<dbReference type="InterPro" id="IPR001245">
    <property type="entry name" value="Ser-Thr/Tyr_kinase_cat_dom"/>
</dbReference>
<dbReference type="InterPro" id="IPR051681">
    <property type="entry name" value="Ser/Thr_Kinases-Pseudokinases"/>
</dbReference>
<keyword evidence="5 6" id="KW-0067">ATP-binding</keyword>
<dbReference type="SUPFAM" id="SSF56112">
    <property type="entry name" value="Protein kinase-like (PK-like)"/>
    <property type="match status" value="1"/>
</dbReference>
<dbReference type="PROSITE" id="PS00108">
    <property type="entry name" value="PROTEIN_KINASE_ST"/>
    <property type="match status" value="1"/>
</dbReference>
<dbReference type="PROSITE" id="PS00107">
    <property type="entry name" value="PROTEIN_KINASE_ATP"/>
    <property type="match status" value="1"/>
</dbReference>
<keyword evidence="2" id="KW-0808">Transferase</keyword>
<dbReference type="Pfam" id="PF08238">
    <property type="entry name" value="Sel1"/>
    <property type="match status" value="2"/>
</dbReference>
<keyword evidence="3 6" id="KW-0547">Nucleotide-binding</keyword>
<gene>
    <name evidence="8" type="ORF">CSSPTR1EN2_LOCUS14130</name>
</gene>
<dbReference type="SMART" id="SM00671">
    <property type="entry name" value="SEL1"/>
    <property type="match status" value="2"/>
</dbReference>
<keyword evidence="4" id="KW-0418">Kinase</keyword>
<dbReference type="InterPro" id="IPR008271">
    <property type="entry name" value="Ser/Thr_kinase_AS"/>
</dbReference>
<dbReference type="Proteomes" id="UP001497512">
    <property type="component" value="Chromosome 3"/>
</dbReference>
<organism evidence="8 9">
    <name type="scientific">Sphagnum troendelagicum</name>
    <dbReference type="NCBI Taxonomy" id="128251"/>
    <lineage>
        <taxon>Eukaryota</taxon>
        <taxon>Viridiplantae</taxon>
        <taxon>Streptophyta</taxon>
        <taxon>Embryophyta</taxon>
        <taxon>Bryophyta</taxon>
        <taxon>Sphagnophytina</taxon>
        <taxon>Sphagnopsida</taxon>
        <taxon>Sphagnales</taxon>
        <taxon>Sphagnaceae</taxon>
        <taxon>Sphagnum</taxon>
    </lineage>
</organism>
<feature type="domain" description="Protein kinase" evidence="7">
    <location>
        <begin position="282"/>
        <end position="557"/>
    </location>
</feature>
<keyword evidence="1" id="KW-0723">Serine/threonine-protein kinase</keyword>
<name>A0ABP0UCY4_9BRYO</name>
<dbReference type="PANTHER" id="PTHR44329">
    <property type="entry name" value="SERINE/THREONINE-PROTEIN KINASE TNNI3K-RELATED"/>
    <property type="match status" value="1"/>
</dbReference>
<sequence>MGTLYNQCQALARTLALRCESVVFNTHLCKFLTSTYVRVLDDLDEYSQQEPLDIDSARRLFLEEAAGSYGLLNYSPQGFGDVGSLIMEENIPVEPANYPEQEVTETGLCRCDTVIDARTYCLCETALQELRRVMLNGKRLVTSWKDKDWWRSVINSSDSLSVHMRVILHLKEFLNCIKVLKIAIAEARCDATFVLSTNIEDYDIWMSNGEWNIATVEAQRSGTFEDDYLMSSVDEAATEDIVSLFSHLEEGQHKFSTHKLANCLQEKFKGRLHSIDFQNVEISIKEFLGGGSYGTVFKCEFLGVRAAAKIFNLLHASRREIENEVKLFAALQHPNVVQFIGYAVSEDQQVLVSELMDMDLQHYLQKSAEKEGGYPLPLLVVIDIMGQIAEAMNYLHQNGVIHRDLKSSNVLINVEESDTLSSSVHVKLTDFGQSKLKDSSNFTTKQMGATPWRAPEVFEDVKNTKYTKAADVYSFAMVFFEVLTGKCPFDDLPRFEIHESILCGIQPCLPSKAYCPVHLSTFIDRCWATAAEDRPQFSEICQMLVYCKGTLLRHSYPSPLKHINVYDAKQLLASLGLERCVQEGVLENLPMEVYSIIVSDACKDQKHMEHMEHMNGIVWIREQVKVGKYFADWNNQWQDLEMAVKLFSTAAKSGNPEALCRLGLCFECGLGTTQNIKKAVEVYKKARDRGHACAYVGLGCCCALTDAARNATKMKLAQRFLLIESFPAGRKLIADAYISPFSKFVADFVGPFSSPSSSSKASTLDLASLGFWHRH</sequence>
<evidence type="ECO:0000259" key="7">
    <source>
        <dbReference type="PROSITE" id="PS50011"/>
    </source>
</evidence>
<dbReference type="EMBL" id="OZ019895">
    <property type="protein sequence ID" value="CAK9218729.1"/>
    <property type="molecule type" value="Genomic_DNA"/>
</dbReference>
<evidence type="ECO:0000256" key="2">
    <source>
        <dbReference type="ARBA" id="ARBA00022679"/>
    </source>
</evidence>
<evidence type="ECO:0000256" key="1">
    <source>
        <dbReference type="ARBA" id="ARBA00022527"/>
    </source>
</evidence>
<dbReference type="Gene3D" id="1.25.40.10">
    <property type="entry name" value="Tetratricopeptide repeat domain"/>
    <property type="match status" value="1"/>
</dbReference>
<evidence type="ECO:0000313" key="9">
    <source>
        <dbReference type="Proteomes" id="UP001497512"/>
    </source>
</evidence>
<feature type="binding site" evidence="6">
    <location>
        <position position="309"/>
    </location>
    <ligand>
        <name>ATP</name>
        <dbReference type="ChEBI" id="CHEBI:30616"/>
    </ligand>
</feature>
<dbReference type="InterPro" id="IPR000719">
    <property type="entry name" value="Prot_kinase_dom"/>
</dbReference>
<dbReference type="InterPro" id="IPR011990">
    <property type="entry name" value="TPR-like_helical_dom_sf"/>
</dbReference>
<evidence type="ECO:0000256" key="3">
    <source>
        <dbReference type="ARBA" id="ARBA00022741"/>
    </source>
</evidence>
<dbReference type="InterPro" id="IPR017441">
    <property type="entry name" value="Protein_kinase_ATP_BS"/>
</dbReference>
<evidence type="ECO:0000256" key="5">
    <source>
        <dbReference type="ARBA" id="ARBA00022840"/>
    </source>
</evidence>
<proteinExistence type="predicted"/>
<dbReference type="SMART" id="SM00220">
    <property type="entry name" value="S_TKc"/>
    <property type="match status" value="1"/>
</dbReference>
<evidence type="ECO:0000256" key="6">
    <source>
        <dbReference type="PROSITE-ProRule" id="PRU10141"/>
    </source>
</evidence>
<evidence type="ECO:0000256" key="4">
    <source>
        <dbReference type="ARBA" id="ARBA00022777"/>
    </source>
</evidence>
<accession>A0ABP0UCY4</accession>
<dbReference type="Pfam" id="PF07714">
    <property type="entry name" value="PK_Tyr_Ser-Thr"/>
    <property type="match status" value="1"/>
</dbReference>
<protein>
    <recommendedName>
        <fullName evidence="7">Protein kinase domain-containing protein</fullName>
    </recommendedName>
</protein>
<dbReference type="Gene3D" id="1.10.510.10">
    <property type="entry name" value="Transferase(Phosphotransferase) domain 1"/>
    <property type="match status" value="1"/>
</dbReference>
<dbReference type="PROSITE" id="PS50011">
    <property type="entry name" value="PROTEIN_KINASE_DOM"/>
    <property type="match status" value="1"/>
</dbReference>
<keyword evidence="9" id="KW-1185">Reference proteome</keyword>
<dbReference type="PANTHER" id="PTHR44329:SF260">
    <property type="entry name" value="PROTEIN KINASE DOMAIN-CONTAINING PROTEIN"/>
    <property type="match status" value="1"/>
</dbReference>
<evidence type="ECO:0000313" key="8">
    <source>
        <dbReference type="EMBL" id="CAK9218729.1"/>
    </source>
</evidence>
<dbReference type="SUPFAM" id="SSF81901">
    <property type="entry name" value="HCP-like"/>
    <property type="match status" value="1"/>
</dbReference>